<name>A0A8J4F5I4_9CHLO</name>
<feature type="compositionally biased region" description="Pro residues" evidence="2">
    <location>
        <begin position="16"/>
        <end position="26"/>
    </location>
</feature>
<feature type="compositionally biased region" description="Basic residues" evidence="2">
    <location>
        <begin position="1"/>
        <end position="13"/>
    </location>
</feature>
<dbReference type="PANTHER" id="PTHR12461">
    <property type="entry name" value="HYPOXIA-INDUCIBLE FACTOR 1 ALPHA INHIBITOR-RELATED"/>
    <property type="match status" value="1"/>
</dbReference>
<dbReference type="InterPro" id="IPR041667">
    <property type="entry name" value="Cupin_8"/>
</dbReference>
<feature type="region of interest" description="Disordered" evidence="2">
    <location>
        <begin position="1"/>
        <end position="97"/>
    </location>
</feature>
<dbReference type="AlphaFoldDB" id="A0A8J4F5I4"/>
<comment type="similarity">
    <text evidence="1">Belongs to the JARID1 histone demethylase family.</text>
</comment>
<dbReference type="PANTHER" id="PTHR12461:SF100">
    <property type="entry name" value="JMJC DOMAIN-CONTAINING PROTEIN 4"/>
    <property type="match status" value="1"/>
</dbReference>
<dbReference type="PROSITE" id="PS51184">
    <property type="entry name" value="JMJC"/>
    <property type="match status" value="1"/>
</dbReference>
<evidence type="ECO:0000256" key="2">
    <source>
        <dbReference type="SAM" id="MobiDB-lite"/>
    </source>
</evidence>
<dbReference type="SUPFAM" id="SSF51197">
    <property type="entry name" value="Clavaminate synthase-like"/>
    <property type="match status" value="1"/>
</dbReference>
<dbReference type="EMBL" id="BNCO01000043">
    <property type="protein sequence ID" value="GIL60990.1"/>
    <property type="molecule type" value="Genomic_DNA"/>
</dbReference>
<feature type="compositionally biased region" description="Gly residues" evidence="2">
    <location>
        <begin position="303"/>
        <end position="322"/>
    </location>
</feature>
<feature type="region of interest" description="Disordered" evidence="2">
    <location>
        <begin position="245"/>
        <end position="264"/>
    </location>
</feature>
<evidence type="ECO:0000259" key="3">
    <source>
        <dbReference type="PROSITE" id="PS51184"/>
    </source>
</evidence>
<organism evidence="4 5">
    <name type="scientific">Volvox africanus</name>
    <dbReference type="NCBI Taxonomy" id="51714"/>
    <lineage>
        <taxon>Eukaryota</taxon>
        <taxon>Viridiplantae</taxon>
        <taxon>Chlorophyta</taxon>
        <taxon>core chlorophytes</taxon>
        <taxon>Chlorophyceae</taxon>
        <taxon>CS clade</taxon>
        <taxon>Chlamydomonadales</taxon>
        <taxon>Volvocaceae</taxon>
        <taxon>Volvox</taxon>
    </lineage>
</organism>
<evidence type="ECO:0000313" key="5">
    <source>
        <dbReference type="Proteomes" id="UP000747399"/>
    </source>
</evidence>
<feature type="compositionally biased region" description="Gly residues" evidence="2">
    <location>
        <begin position="245"/>
        <end position="262"/>
    </location>
</feature>
<accession>A0A8J4F5I4</accession>
<gene>
    <name evidence="4" type="ORF">Vafri_15416</name>
</gene>
<feature type="region of interest" description="Disordered" evidence="2">
    <location>
        <begin position="694"/>
        <end position="769"/>
    </location>
</feature>
<feature type="region of interest" description="Disordered" evidence="2">
    <location>
        <begin position="299"/>
        <end position="332"/>
    </location>
</feature>
<feature type="compositionally biased region" description="Gly residues" evidence="2">
    <location>
        <begin position="53"/>
        <end position="63"/>
    </location>
</feature>
<comment type="caution">
    <text evidence="4">The sequence shown here is derived from an EMBL/GenBank/DDBJ whole genome shotgun (WGS) entry which is preliminary data.</text>
</comment>
<dbReference type="Proteomes" id="UP000747399">
    <property type="component" value="Unassembled WGS sequence"/>
</dbReference>
<reference evidence="4" key="1">
    <citation type="journal article" date="2021" name="Proc. Natl. Acad. Sci. U.S.A.">
        <title>Three genomes in the algal genus Volvox reveal the fate of a haploid sex-determining region after a transition to homothallism.</title>
        <authorList>
            <person name="Yamamoto K."/>
            <person name="Hamaji T."/>
            <person name="Kawai-Toyooka H."/>
            <person name="Matsuzaki R."/>
            <person name="Takahashi F."/>
            <person name="Nishimura Y."/>
            <person name="Kawachi M."/>
            <person name="Noguchi H."/>
            <person name="Minakuchi Y."/>
            <person name="Umen J.G."/>
            <person name="Toyoda A."/>
            <person name="Nozaki H."/>
        </authorList>
    </citation>
    <scope>NUCLEOTIDE SEQUENCE</scope>
    <source>
        <strain evidence="4">NIES-3780</strain>
    </source>
</reference>
<feature type="region of interest" description="Disordered" evidence="2">
    <location>
        <begin position="831"/>
        <end position="886"/>
    </location>
</feature>
<dbReference type="InterPro" id="IPR014710">
    <property type="entry name" value="RmlC-like_jellyroll"/>
</dbReference>
<proteinExistence type="inferred from homology"/>
<sequence length="1001" mass="107171">MLVRTPRHGKGRVLPRTPPAELPPLPGDAEADGRVERNLAAPGVEGRATTRGGDNGNGAPGGADGHHQNPATGPIMGMDTAGKHDECGGAGSGASPPAARLYSKQLVVRQSRKSDLPPPRWPPGLRISPLPYCNPSWTDGRLEVRQALYGSRAIRLVGVIDKPQRLLEVLVSHARATHGSPRLTAAWRSPADVHRFLCHSEPKQALEGPYRLRCPDTSPLVLQSAEARRGFRGADVCGSLRHGAGAGAGGRGADSGADGGADGGRRPTLAEALQCLESWQQHRVLIQLDLCNVLISHERSPGGPRGGGGGADGGSGGRGGAGSSSSSSDPERAGRWNLEFACCVVEGCSGSSRDGDSGSWMATCKGLLSPVLTWIRQELLGRYWGQMPDASSGWGDGGEHGLLRELGEYTAVLQRVPLQLPYSAGTLSLEWGSAGALLPLRYQASDDRVLIQVGGRRRVLLVPPEHAMPALAPFPVLHPYDGYSMPAIAHTLVYDTPGVDIRRAAATVLSAWPNFHQANGYVTVLEPGDGLFIPAGWFLHSELLLATDQPIKPPQRQNQAYHVRSQAQPSGEVVRLPLEEVGHNIALVLSLAPMRSSSTSDPHSDPSVVVTANGTVTQTAACAQDDAKPPPALAALTARLPPAGTVLLQLSRLLESWLLAVEVPPGPELRKTLLEMAEYHALRRRLECRRQRGQLLSQPPQPSSLPQGHSMHKGEYTDGGMLDLNGSSCASGDDGGGNGTGADGEPRLQEHEDDPWVSGSRVNPADPRVSSAADCAARWSLSQQWVQLQLHPMFNSFTPRGRVLLELYDMVVLHVAPVARRALMVARTPVMRPPPVGEATHPRSTSEPVHRRGETLQQGSRGDAGCSGGGTSGSGNEQSGDGRNSRCFFGAGGEMGSITAKDDDDDDDDRLDVLLRLVCQDRLLATDWVNQLCRDPEVAREKLIWYDDCRTSDEIRFPELFRLQMAAKDATARLTSTRPAALPYRNFMLAREPREALQGRE</sequence>
<evidence type="ECO:0000313" key="4">
    <source>
        <dbReference type="EMBL" id="GIL60990.1"/>
    </source>
</evidence>
<protein>
    <recommendedName>
        <fullName evidence="3">JmjC domain-containing protein</fullName>
    </recommendedName>
</protein>
<feature type="compositionally biased region" description="Gly residues" evidence="2">
    <location>
        <begin position="733"/>
        <end position="742"/>
    </location>
</feature>
<dbReference type="InterPro" id="IPR003347">
    <property type="entry name" value="JmjC_dom"/>
</dbReference>
<dbReference type="Gene3D" id="2.60.120.10">
    <property type="entry name" value="Jelly Rolls"/>
    <property type="match status" value="1"/>
</dbReference>
<feature type="domain" description="JmjC" evidence="3">
    <location>
        <begin position="376"/>
        <end position="568"/>
    </location>
</feature>
<keyword evidence="5" id="KW-1185">Reference proteome</keyword>
<dbReference type="Pfam" id="PF13621">
    <property type="entry name" value="Cupin_8"/>
    <property type="match status" value="1"/>
</dbReference>
<evidence type="ECO:0000256" key="1">
    <source>
        <dbReference type="ARBA" id="ARBA00006801"/>
    </source>
</evidence>